<evidence type="ECO:0000256" key="2">
    <source>
        <dbReference type="ARBA" id="ARBA00008537"/>
    </source>
</evidence>
<dbReference type="GO" id="GO:0022857">
    <property type="term" value="F:transmembrane transporter activity"/>
    <property type="evidence" value="ECO:0007669"/>
    <property type="project" value="InterPro"/>
</dbReference>
<dbReference type="PROSITE" id="PS50850">
    <property type="entry name" value="MFS"/>
    <property type="match status" value="1"/>
</dbReference>
<dbReference type="EMBL" id="LT607756">
    <property type="protein sequence ID" value="SCG85135.1"/>
    <property type="molecule type" value="Genomic_DNA"/>
</dbReference>
<feature type="transmembrane region" description="Helical" evidence="8">
    <location>
        <begin position="50"/>
        <end position="70"/>
    </location>
</feature>
<feature type="transmembrane region" description="Helical" evidence="8">
    <location>
        <begin position="298"/>
        <end position="318"/>
    </location>
</feature>
<keyword evidence="3" id="KW-0813">Transport</keyword>
<keyword evidence="6 8" id="KW-1133">Transmembrane helix</keyword>
<feature type="transmembrane region" description="Helical" evidence="8">
    <location>
        <begin position="330"/>
        <end position="349"/>
    </location>
</feature>
<dbReference type="InterPro" id="IPR020846">
    <property type="entry name" value="MFS_dom"/>
</dbReference>
<dbReference type="NCBIfam" id="TIGR00711">
    <property type="entry name" value="efflux_EmrB"/>
    <property type="match status" value="1"/>
</dbReference>
<keyword evidence="7 8" id="KW-0472">Membrane</keyword>
<evidence type="ECO:0000313" key="11">
    <source>
        <dbReference type="Proteomes" id="UP000094707"/>
    </source>
</evidence>
<accession>A0A1D3L0L5</accession>
<comment type="subcellular location">
    <subcellularLocation>
        <location evidence="1">Cell membrane</location>
        <topology evidence="1">Multi-pass membrane protein</topology>
    </subcellularLocation>
</comment>
<organism evidence="10 11">
    <name type="scientific">Methanobacterium congolense</name>
    <dbReference type="NCBI Taxonomy" id="118062"/>
    <lineage>
        <taxon>Archaea</taxon>
        <taxon>Methanobacteriati</taxon>
        <taxon>Methanobacteriota</taxon>
        <taxon>Methanomada group</taxon>
        <taxon>Methanobacteria</taxon>
        <taxon>Methanobacteriales</taxon>
        <taxon>Methanobacteriaceae</taxon>
        <taxon>Methanobacterium</taxon>
    </lineage>
</organism>
<dbReference type="PANTHER" id="PTHR42718:SF9">
    <property type="entry name" value="MAJOR FACILITATOR SUPERFAMILY MULTIDRUG TRANSPORTER MFSC"/>
    <property type="match status" value="1"/>
</dbReference>
<dbReference type="KEGG" id="mcub:MCBB_0560"/>
<evidence type="ECO:0000256" key="1">
    <source>
        <dbReference type="ARBA" id="ARBA00004651"/>
    </source>
</evidence>
<evidence type="ECO:0000259" key="9">
    <source>
        <dbReference type="PROSITE" id="PS50850"/>
    </source>
</evidence>
<dbReference type="CDD" id="cd17321">
    <property type="entry name" value="MFS_MMR_MDR_like"/>
    <property type="match status" value="1"/>
</dbReference>
<dbReference type="OrthoDB" id="117970at2157"/>
<feature type="transmembrane region" description="Helical" evidence="8">
    <location>
        <begin position="202"/>
        <end position="224"/>
    </location>
</feature>
<evidence type="ECO:0000313" key="10">
    <source>
        <dbReference type="EMBL" id="SCG85135.1"/>
    </source>
</evidence>
<keyword evidence="4" id="KW-1003">Cell membrane</keyword>
<dbReference type="AlphaFoldDB" id="A0A1D3L0L5"/>
<evidence type="ECO:0000256" key="4">
    <source>
        <dbReference type="ARBA" id="ARBA00022475"/>
    </source>
</evidence>
<feature type="transmembrane region" description="Helical" evidence="8">
    <location>
        <begin position="270"/>
        <end position="292"/>
    </location>
</feature>
<evidence type="ECO:0000256" key="7">
    <source>
        <dbReference type="ARBA" id="ARBA00023136"/>
    </source>
</evidence>
<protein>
    <submittedName>
        <fullName evidence="10">Multidrug resistance protein Stp</fullName>
    </submittedName>
</protein>
<dbReference type="GO" id="GO:0005886">
    <property type="term" value="C:plasma membrane"/>
    <property type="evidence" value="ECO:0007669"/>
    <property type="project" value="UniProtKB-SubCell"/>
</dbReference>
<dbReference type="PANTHER" id="PTHR42718">
    <property type="entry name" value="MAJOR FACILITATOR SUPERFAMILY MULTIDRUG TRANSPORTER MFSC"/>
    <property type="match status" value="1"/>
</dbReference>
<evidence type="ECO:0000256" key="8">
    <source>
        <dbReference type="SAM" id="Phobius"/>
    </source>
</evidence>
<dbReference type="InterPro" id="IPR036259">
    <property type="entry name" value="MFS_trans_sf"/>
</dbReference>
<dbReference type="PATRIC" id="fig|129848.4.peg.565"/>
<keyword evidence="5 8" id="KW-0812">Transmembrane</keyword>
<keyword evidence="11" id="KW-1185">Reference proteome</keyword>
<sequence length="467" mass="50202">MGKEEPYVEESTRIAALIIATLASFLTPFMGSAINIALPAIGAEFGSNAILLSWIPTSFLLAAAMFSVPFGRIADIYGMKKVFAYGIVIFTVASLLSALAPSTITLITFRILQGVGAAMIFVTGLAIITSVYPPFKRGKAIGINIASVYIGLSLGPVLGGILTQYLGWRSLFYFVVPLGILIFALTVWKLEGEWAVCHGEKFDALGSIFYSIVLVTVMYGVSILPSNTGFVMIALGMLGLLAFVVWELRTDSPVLNIKLFKNTTFAFSNLAALINYSSTFAVTFLLSLYLQYIRGFDAQTAGIILVAQPIIMAIFSPIAGRFSDRFEPQILASLGMAISTIGIFTFTFLTPTTNLTLLIVGLMVLGLGFALFSSPNTNAIMGSVEKRFYGVASAMVSTMRLIGQMFSMGLALMVFAIFIGSVQITPTQYPALLSSIHVVFMICTVLCFIGIFASIARGKNHEKSAGK</sequence>
<evidence type="ECO:0000256" key="5">
    <source>
        <dbReference type="ARBA" id="ARBA00022692"/>
    </source>
</evidence>
<feature type="transmembrane region" description="Helical" evidence="8">
    <location>
        <begin position="405"/>
        <end position="424"/>
    </location>
</feature>
<dbReference type="RefSeq" id="WP_071906334.1">
    <property type="nucleotide sequence ID" value="NZ_LT607756.1"/>
</dbReference>
<feature type="transmembrane region" description="Helical" evidence="8">
    <location>
        <begin position="82"/>
        <end position="101"/>
    </location>
</feature>
<feature type="transmembrane region" description="Helical" evidence="8">
    <location>
        <begin position="107"/>
        <end position="128"/>
    </location>
</feature>
<evidence type="ECO:0000256" key="3">
    <source>
        <dbReference type="ARBA" id="ARBA00022448"/>
    </source>
</evidence>
<reference evidence="10 11" key="1">
    <citation type="submission" date="2016-08" db="EMBL/GenBank/DDBJ databases">
        <authorList>
            <person name="Seilhamer J.J."/>
        </authorList>
    </citation>
    <scope>NUCLEOTIDE SEQUENCE [LARGE SCALE GENOMIC DNA]</scope>
    <source>
        <strain evidence="10">Buetzberg</strain>
    </source>
</reference>
<feature type="transmembrane region" description="Helical" evidence="8">
    <location>
        <begin position="230"/>
        <end position="249"/>
    </location>
</feature>
<dbReference type="SUPFAM" id="SSF103473">
    <property type="entry name" value="MFS general substrate transporter"/>
    <property type="match status" value="1"/>
</dbReference>
<feature type="transmembrane region" description="Helical" evidence="8">
    <location>
        <begin position="355"/>
        <end position="372"/>
    </location>
</feature>
<dbReference type="GeneID" id="30411417"/>
<comment type="similarity">
    <text evidence="2">Belongs to the major facilitator superfamily. EmrB family.</text>
</comment>
<feature type="transmembrane region" description="Helical" evidence="8">
    <location>
        <begin position="436"/>
        <end position="456"/>
    </location>
</feature>
<dbReference type="PRINTS" id="PR01036">
    <property type="entry name" value="TCRTETB"/>
</dbReference>
<dbReference type="Pfam" id="PF07690">
    <property type="entry name" value="MFS_1"/>
    <property type="match status" value="2"/>
</dbReference>
<evidence type="ECO:0000256" key="6">
    <source>
        <dbReference type="ARBA" id="ARBA00022989"/>
    </source>
</evidence>
<gene>
    <name evidence="10" type="primary">stp1</name>
    <name evidence="10" type="ORF">MCBB_0560</name>
</gene>
<dbReference type="InterPro" id="IPR004638">
    <property type="entry name" value="EmrB-like"/>
</dbReference>
<proteinExistence type="inferred from homology"/>
<dbReference type="FunFam" id="1.20.1250.20:FF:000503">
    <property type="entry name" value="Drug resistance transporter, EmrB/QacA subfamily"/>
    <property type="match status" value="1"/>
</dbReference>
<feature type="domain" description="Major facilitator superfamily (MFS) profile" evidence="9">
    <location>
        <begin position="16"/>
        <end position="462"/>
    </location>
</feature>
<dbReference type="Gene3D" id="1.20.1250.20">
    <property type="entry name" value="MFS general substrate transporter like domains"/>
    <property type="match status" value="1"/>
</dbReference>
<dbReference type="Proteomes" id="UP000094707">
    <property type="component" value="Chromosome I"/>
</dbReference>
<dbReference type="Gene3D" id="1.20.1720.10">
    <property type="entry name" value="Multidrug resistance protein D"/>
    <property type="match status" value="1"/>
</dbReference>
<feature type="transmembrane region" description="Helical" evidence="8">
    <location>
        <begin position="12"/>
        <end position="38"/>
    </location>
</feature>
<feature type="transmembrane region" description="Helical" evidence="8">
    <location>
        <begin position="171"/>
        <end position="190"/>
    </location>
</feature>
<name>A0A1D3L0L5_9EURY</name>
<dbReference type="InterPro" id="IPR011701">
    <property type="entry name" value="MFS"/>
</dbReference>
<feature type="transmembrane region" description="Helical" evidence="8">
    <location>
        <begin position="140"/>
        <end position="165"/>
    </location>
</feature>